<protein>
    <recommendedName>
        <fullName evidence="5">Yellow</fullName>
    </recommendedName>
</protein>
<evidence type="ECO:0008006" key="5">
    <source>
        <dbReference type="Google" id="ProtNLM"/>
    </source>
</evidence>
<dbReference type="STRING" id="320497.A0U93_03865"/>
<dbReference type="InterPro" id="IPR017996">
    <property type="entry name" value="MRJP/yellow-related"/>
</dbReference>
<evidence type="ECO:0000313" key="4">
    <source>
        <dbReference type="Proteomes" id="UP000188604"/>
    </source>
</evidence>
<dbReference type="OrthoDB" id="9797664at2"/>
<evidence type="ECO:0000256" key="1">
    <source>
        <dbReference type="ARBA" id="ARBA00004613"/>
    </source>
</evidence>
<organism evidence="3 4">
    <name type="scientific">Neoasaia chiangmaiensis</name>
    <dbReference type="NCBI Taxonomy" id="320497"/>
    <lineage>
        <taxon>Bacteria</taxon>
        <taxon>Pseudomonadati</taxon>
        <taxon>Pseudomonadota</taxon>
        <taxon>Alphaproteobacteria</taxon>
        <taxon>Acetobacterales</taxon>
        <taxon>Acetobacteraceae</taxon>
        <taxon>Neoasaia</taxon>
    </lineage>
</organism>
<accession>A0A1U9KNE4</accession>
<proteinExistence type="predicted"/>
<evidence type="ECO:0000256" key="2">
    <source>
        <dbReference type="ARBA" id="ARBA00022525"/>
    </source>
</evidence>
<sequence>MFPRHGLGRPHRLPFGWTGIVSMRIGLALLAISSPSAMADRPWEPAAAPAKLRSDLPLAGSWHSVATSHGGLIVAQREAVPHDDAPQVVAINGTSPAKPYPDGSWYDAAAPAEHRIFSATALSADVRGDIWLLDSGDSTRGNAGAKILHFDGDTGQLRKAWPLPAQIVVANSHFTAVQVHLPYIYLADEGRPALATLDTRDGRGRRFLADDPSLRGRRAMIVDGAPVMRDGHPVERDVSMLALTPDAHWLFYQPPCGPLYRLDTALLTDPAYSPVEQLDGIVEWRDTPTLGGLAIDRNNTLYLIDRAAGRLLSFDAARMPRILLSDPRLTQGGNPGLENAQDMLDVPVGGDHPGILRISLPPS</sequence>
<keyword evidence="2" id="KW-0964">Secreted</keyword>
<keyword evidence="4" id="KW-1185">Reference proteome</keyword>
<name>A0A1U9KNE4_9PROT</name>
<dbReference type="Proteomes" id="UP000188604">
    <property type="component" value="Chromosome"/>
</dbReference>
<comment type="subcellular location">
    <subcellularLocation>
        <location evidence="1">Secreted</location>
    </subcellularLocation>
</comment>
<dbReference type="GO" id="GO:0005576">
    <property type="term" value="C:extracellular region"/>
    <property type="evidence" value="ECO:0007669"/>
    <property type="project" value="UniProtKB-SubCell"/>
</dbReference>
<dbReference type="Gene3D" id="2.120.10.30">
    <property type="entry name" value="TolB, C-terminal domain"/>
    <property type="match status" value="1"/>
</dbReference>
<dbReference type="InterPro" id="IPR011042">
    <property type="entry name" value="6-blade_b-propeller_TolB-like"/>
</dbReference>
<dbReference type="AlphaFoldDB" id="A0A1U9KNE4"/>
<evidence type="ECO:0000313" key="3">
    <source>
        <dbReference type="EMBL" id="AQS87220.1"/>
    </source>
</evidence>
<dbReference type="EMBL" id="CP014691">
    <property type="protein sequence ID" value="AQS87220.1"/>
    <property type="molecule type" value="Genomic_DNA"/>
</dbReference>
<dbReference type="SUPFAM" id="SSF101898">
    <property type="entry name" value="NHL repeat"/>
    <property type="match status" value="1"/>
</dbReference>
<reference evidence="3 4" key="1">
    <citation type="submission" date="2016-03" db="EMBL/GenBank/DDBJ databases">
        <title>Acetic acid bacteria sequencing.</title>
        <authorList>
            <person name="Brandt J."/>
            <person name="Jakob F."/>
            <person name="Vogel R.F."/>
        </authorList>
    </citation>
    <scope>NUCLEOTIDE SEQUENCE [LARGE SCALE GENOMIC DNA]</scope>
    <source>
        <strain evidence="3 4">NBRC 101099</strain>
    </source>
</reference>
<dbReference type="KEGG" id="nch:A0U93_03865"/>
<gene>
    <name evidence="3" type="ORF">A0U93_03865</name>
</gene>
<dbReference type="Pfam" id="PF03022">
    <property type="entry name" value="MRJP"/>
    <property type="match status" value="1"/>
</dbReference>